<feature type="active site" description="Proton donor" evidence="13">
    <location>
        <position position="221"/>
    </location>
</feature>
<dbReference type="RefSeq" id="WP_343075911.1">
    <property type="nucleotide sequence ID" value="NZ_JACHIF010000010.1"/>
</dbReference>
<evidence type="ECO:0000256" key="15">
    <source>
        <dbReference type="PIRSR" id="PIRSR005096-3"/>
    </source>
</evidence>
<evidence type="ECO:0000256" key="1">
    <source>
        <dbReference type="ARBA" id="ARBA00001614"/>
    </source>
</evidence>
<evidence type="ECO:0000256" key="5">
    <source>
        <dbReference type="ARBA" id="ARBA00011245"/>
    </source>
</evidence>
<feature type="active site" description="Proton acceptor" evidence="13">
    <location>
        <position position="355"/>
    </location>
</feature>
<evidence type="ECO:0000256" key="7">
    <source>
        <dbReference type="ARBA" id="ARBA00014165"/>
    </source>
</evidence>
<dbReference type="EMBL" id="JACHIF010000010">
    <property type="protein sequence ID" value="MBB5039819.1"/>
    <property type="molecule type" value="Genomic_DNA"/>
</dbReference>
<gene>
    <name evidence="17" type="ORF">HNQ64_004097</name>
</gene>
<keyword evidence="16" id="KW-0732">Signal</keyword>
<evidence type="ECO:0000256" key="9">
    <source>
        <dbReference type="ARBA" id="ARBA00022553"/>
    </source>
</evidence>
<evidence type="ECO:0000256" key="10">
    <source>
        <dbReference type="ARBA" id="ARBA00023235"/>
    </source>
</evidence>
<dbReference type="GO" id="GO:0005737">
    <property type="term" value="C:cytoplasm"/>
    <property type="evidence" value="ECO:0007669"/>
    <property type="project" value="UniProtKB-SubCell"/>
</dbReference>
<evidence type="ECO:0000256" key="11">
    <source>
        <dbReference type="ARBA" id="ARBA00023277"/>
    </source>
</evidence>
<feature type="binding site" evidence="14">
    <location>
        <position position="293"/>
    </location>
    <ligand>
        <name>beta-D-galactose</name>
        <dbReference type="ChEBI" id="CHEBI:27667"/>
    </ligand>
</feature>
<feature type="signal peptide" evidence="16">
    <location>
        <begin position="1"/>
        <end position="44"/>
    </location>
</feature>
<protein>
    <recommendedName>
        <fullName evidence="7 12">Aldose 1-epimerase</fullName>
        <ecNumber evidence="6 12">5.1.3.3</ecNumber>
    </recommendedName>
</protein>
<dbReference type="Proteomes" id="UP000534294">
    <property type="component" value="Unassembled WGS sequence"/>
</dbReference>
<dbReference type="PROSITE" id="PS00545">
    <property type="entry name" value="ALDOSE_1_EPIMERASE"/>
    <property type="match status" value="1"/>
</dbReference>
<dbReference type="FunFam" id="2.70.98.10:FF:000003">
    <property type="entry name" value="Aldose 1-epimerase"/>
    <property type="match status" value="1"/>
</dbReference>
<keyword evidence="10 12" id="KW-0413">Isomerase</keyword>
<sequence length="390" mass="42133">MNRVLRPTVGEATLVGCNPPTFMFRCALFAAVSALMTSPLPLTAEVVSTPWGQTVAGEEVQLFTLRDAAGLEVQVTNYGGILVSVKVPDKKGTIADVVLGFESLEPYLGKHPHFGCITGRYANRIGGASFQIDGVQYEVTANSGKNHIHGGKDAFDKKVWKARVLEGQTAVELAYTSADGEEGFPGKLDCTVTYSLTGDRALKIDYRATTDKPTVVNLTNHSYFNLAGEGSGDVLGHELSIPAETYTATDDALIPTGEIVSLLDTPLDFTSPHLIGERISAHFKPLVQGKGYDHNYVLPGPGLKLAARAKDPQSGRVMEVHTTDPAVQLYTGNHLKGVKGKVGHVYEARHGFCLETQKYPDSPNKPQFPSATVRPGEPYLHTTIFKFYAE</sequence>
<feature type="chain" id="PRO_5030785521" description="Aldose 1-epimerase" evidence="16">
    <location>
        <begin position="45"/>
        <end position="390"/>
    </location>
</feature>
<dbReference type="InterPro" id="IPR008183">
    <property type="entry name" value="Aldose_1/G6P_1-epimerase"/>
</dbReference>
<feature type="binding site" evidence="15">
    <location>
        <begin position="123"/>
        <end position="124"/>
    </location>
    <ligand>
        <name>beta-D-galactose</name>
        <dbReference type="ChEBI" id="CHEBI:27667"/>
    </ligand>
</feature>
<evidence type="ECO:0000256" key="16">
    <source>
        <dbReference type="SAM" id="SignalP"/>
    </source>
</evidence>
<dbReference type="GO" id="GO:0030246">
    <property type="term" value="F:carbohydrate binding"/>
    <property type="evidence" value="ECO:0007669"/>
    <property type="project" value="InterPro"/>
</dbReference>
<evidence type="ECO:0000313" key="18">
    <source>
        <dbReference type="Proteomes" id="UP000534294"/>
    </source>
</evidence>
<dbReference type="InterPro" id="IPR011013">
    <property type="entry name" value="Gal_mutarotase_sf_dom"/>
</dbReference>
<dbReference type="PIRSF" id="PIRSF005096">
    <property type="entry name" value="GALM"/>
    <property type="match status" value="1"/>
</dbReference>
<dbReference type="Pfam" id="PF01263">
    <property type="entry name" value="Aldose_epim"/>
    <property type="match status" value="1"/>
</dbReference>
<evidence type="ECO:0000256" key="2">
    <source>
        <dbReference type="ARBA" id="ARBA00004496"/>
    </source>
</evidence>
<dbReference type="EC" id="5.1.3.3" evidence="6 12"/>
<organism evidence="17 18">
    <name type="scientific">Prosthecobacter dejongeii</name>
    <dbReference type="NCBI Taxonomy" id="48465"/>
    <lineage>
        <taxon>Bacteria</taxon>
        <taxon>Pseudomonadati</taxon>
        <taxon>Verrucomicrobiota</taxon>
        <taxon>Verrucomicrobiia</taxon>
        <taxon>Verrucomicrobiales</taxon>
        <taxon>Verrucomicrobiaceae</taxon>
        <taxon>Prosthecobacter</taxon>
    </lineage>
</organism>
<evidence type="ECO:0000256" key="3">
    <source>
        <dbReference type="ARBA" id="ARBA00005028"/>
    </source>
</evidence>
<dbReference type="GO" id="GO:0006006">
    <property type="term" value="P:glucose metabolic process"/>
    <property type="evidence" value="ECO:0007669"/>
    <property type="project" value="TreeGrafter"/>
</dbReference>
<dbReference type="SUPFAM" id="SSF74650">
    <property type="entry name" value="Galactose mutarotase-like"/>
    <property type="match status" value="1"/>
</dbReference>
<keyword evidence="11 12" id="KW-0119">Carbohydrate metabolism</keyword>
<keyword evidence="18" id="KW-1185">Reference proteome</keyword>
<accession>A0A7W7YP99</accession>
<evidence type="ECO:0000256" key="6">
    <source>
        <dbReference type="ARBA" id="ARBA00013185"/>
    </source>
</evidence>
<comment type="caution">
    <text evidence="17">The sequence shown here is derived from an EMBL/GenBank/DDBJ whole genome shotgun (WGS) entry which is preliminary data.</text>
</comment>
<dbReference type="CDD" id="cd09019">
    <property type="entry name" value="galactose_mutarotase_like"/>
    <property type="match status" value="1"/>
</dbReference>
<feature type="binding site" evidence="15">
    <location>
        <begin position="221"/>
        <end position="223"/>
    </location>
    <ligand>
        <name>beta-D-galactose</name>
        <dbReference type="ChEBI" id="CHEBI:27667"/>
    </ligand>
</feature>
<name>A0A7W7YP99_9BACT</name>
<evidence type="ECO:0000256" key="4">
    <source>
        <dbReference type="ARBA" id="ARBA00006206"/>
    </source>
</evidence>
<reference evidence="17 18" key="1">
    <citation type="submission" date="2020-08" db="EMBL/GenBank/DDBJ databases">
        <title>Genomic Encyclopedia of Type Strains, Phase IV (KMG-IV): sequencing the most valuable type-strain genomes for metagenomic binning, comparative biology and taxonomic classification.</title>
        <authorList>
            <person name="Goeker M."/>
        </authorList>
    </citation>
    <scope>NUCLEOTIDE SEQUENCE [LARGE SCALE GENOMIC DNA]</scope>
    <source>
        <strain evidence="17 18">DSM 12251</strain>
    </source>
</reference>
<dbReference type="GO" id="GO:0004034">
    <property type="term" value="F:aldose 1-epimerase activity"/>
    <property type="evidence" value="ECO:0007669"/>
    <property type="project" value="UniProtKB-EC"/>
</dbReference>
<dbReference type="InterPro" id="IPR047215">
    <property type="entry name" value="Galactose_mutarotase-like"/>
</dbReference>
<evidence type="ECO:0000256" key="12">
    <source>
        <dbReference type="PIRNR" id="PIRNR005096"/>
    </source>
</evidence>
<dbReference type="PANTHER" id="PTHR10091">
    <property type="entry name" value="ALDOSE-1-EPIMERASE"/>
    <property type="match status" value="1"/>
</dbReference>
<comment type="subcellular location">
    <subcellularLocation>
        <location evidence="2">Cytoplasm</location>
    </subcellularLocation>
</comment>
<comment type="subunit">
    <text evidence="5">Monomer.</text>
</comment>
<comment type="catalytic activity">
    <reaction evidence="1 12">
        <text>alpha-D-glucose = beta-D-glucose</text>
        <dbReference type="Rhea" id="RHEA:10264"/>
        <dbReference type="ChEBI" id="CHEBI:15903"/>
        <dbReference type="ChEBI" id="CHEBI:17925"/>
        <dbReference type="EC" id="5.1.3.3"/>
    </reaction>
</comment>
<dbReference type="PANTHER" id="PTHR10091:SF0">
    <property type="entry name" value="GALACTOSE MUTAROTASE"/>
    <property type="match status" value="1"/>
</dbReference>
<dbReference type="InterPro" id="IPR018052">
    <property type="entry name" value="Ald1_epimerase_CS"/>
</dbReference>
<keyword evidence="8" id="KW-0963">Cytoplasm</keyword>
<evidence type="ECO:0000256" key="13">
    <source>
        <dbReference type="PIRSR" id="PIRSR005096-1"/>
    </source>
</evidence>
<dbReference type="Gene3D" id="2.70.98.10">
    <property type="match status" value="1"/>
</dbReference>
<keyword evidence="9" id="KW-0597">Phosphoprotein</keyword>
<dbReference type="NCBIfam" id="NF008277">
    <property type="entry name" value="PRK11055.1"/>
    <property type="match status" value="1"/>
</dbReference>
<dbReference type="InterPro" id="IPR014718">
    <property type="entry name" value="GH-type_carb-bd"/>
</dbReference>
<dbReference type="InterPro" id="IPR015443">
    <property type="entry name" value="Aldose_1-epimerase"/>
</dbReference>
<comment type="similarity">
    <text evidence="4 12">Belongs to the aldose epimerase family.</text>
</comment>
<dbReference type="GO" id="GO:0033499">
    <property type="term" value="P:galactose catabolic process via UDP-galactose, Leloir pathway"/>
    <property type="evidence" value="ECO:0007669"/>
    <property type="project" value="TreeGrafter"/>
</dbReference>
<comment type="pathway">
    <text evidence="3 12">Carbohydrate metabolism; hexose metabolism.</text>
</comment>
<proteinExistence type="inferred from homology"/>
<dbReference type="UniPathway" id="UPA00242"/>
<evidence type="ECO:0000313" key="17">
    <source>
        <dbReference type="EMBL" id="MBB5039819.1"/>
    </source>
</evidence>
<dbReference type="AlphaFoldDB" id="A0A7W7YP99"/>
<evidence type="ECO:0000256" key="14">
    <source>
        <dbReference type="PIRSR" id="PIRSR005096-2"/>
    </source>
</evidence>
<evidence type="ECO:0000256" key="8">
    <source>
        <dbReference type="ARBA" id="ARBA00022490"/>
    </source>
</evidence>